<feature type="region of interest" description="Disordered" evidence="1">
    <location>
        <begin position="1"/>
        <end position="21"/>
    </location>
</feature>
<gene>
    <name evidence="2" type="ORF">CSSPJE1EN2_LOCUS6487</name>
</gene>
<accession>A0ABP1AM32</accession>
<name>A0ABP1AM32_9BRYO</name>
<protein>
    <submittedName>
        <fullName evidence="2">Uncharacterized protein</fullName>
    </submittedName>
</protein>
<sequence>MKHTNVDALSRNPVGEAQEDDDFYEEIRDVNSGPGNSVAMTRGICSVQFDEEGYSPDEGSEAVGDDGIPHSESFRTKQIVCRGATKYYNKEQQLELVLAAQGLAYNDAHQDSDSRSEEAAADDSNQTDIWEDAMSDPANTNCSDDHLAKVLFGYRCGVQANTKLSLYMILTGQSPRLRVDNHLNTLTNAIDDSSSVENAAEQFLEKVKLIVSIHKNVLLNVDKAQKKQRGTYANRSGKHLFEGLVAGVSMVKMKIPSKRRALSASWEGPYQFIGHADGKGDFDFEEGCRICVV</sequence>
<organism evidence="2 3">
    <name type="scientific">Sphagnum jensenii</name>
    <dbReference type="NCBI Taxonomy" id="128206"/>
    <lineage>
        <taxon>Eukaryota</taxon>
        <taxon>Viridiplantae</taxon>
        <taxon>Streptophyta</taxon>
        <taxon>Embryophyta</taxon>
        <taxon>Bryophyta</taxon>
        <taxon>Sphagnophytina</taxon>
        <taxon>Sphagnopsida</taxon>
        <taxon>Sphagnales</taxon>
        <taxon>Sphagnaceae</taxon>
        <taxon>Sphagnum</taxon>
    </lineage>
</organism>
<dbReference type="Proteomes" id="UP001497522">
    <property type="component" value="Chromosome 13"/>
</dbReference>
<evidence type="ECO:0000313" key="3">
    <source>
        <dbReference type="Proteomes" id="UP001497522"/>
    </source>
</evidence>
<reference evidence="2" key="1">
    <citation type="submission" date="2024-03" db="EMBL/GenBank/DDBJ databases">
        <authorList>
            <consortium name="ELIXIR-Norway"/>
            <consortium name="Elixir Norway"/>
        </authorList>
    </citation>
    <scope>NUCLEOTIDE SEQUENCE</scope>
</reference>
<dbReference type="EMBL" id="OZ023714">
    <property type="protein sequence ID" value="CAK9863492.1"/>
    <property type="molecule type" value="Genomic_DNA"/>
</dbReference>
<evidence type="ECO:0000256" key="1">
    <source>
        <dbReference type="SAM" id="MobiDB-lite"/>
    </source>
</evidence>
<keyword evidence="3" id="KW-1185">Reference proteome</keyword>
<evidence type="ECO:0000313" key="2">
    <source>
        <dbReference type="EMBL" id="CAK9863492.1"/>
    </source>
</evidence>
<proteinExistence type="predicted"/>